<evidence type="ECO:0000313" key="1">
    <source>
        <dbReference type="EMBL" id="PWA26537.1"/>
    </source>
</evidence>
<accession>A0A315VT71</accession>
<keyword evidence="2" id="KW-1185">Reference proteome</keyword>
<protein>
    <submittedName>
        <fullName evidence="1">Uncharacterized protein</fullName>
    </submittedName>
</protein>
<evidence type="ECO:0000313" key="2">
    <source>
        <dbReference type="Proteomes" id="UP000250572"/>
    </source>
</evidence>
<reference evidence="1 2" key="1">
    <citation type="journal article" date="2018" name="G3 (Bethesda)">
        <title>A High-Quality Reference Genome for the Invasive Mosquitofish Gambusia affinis Using a Chicago Library.</title>
        <authorList>
            <person name="Hoffberg S.L."/>
            <person name="Troendle N.J."/>
            <person name="Glenn T.C."/>
            <person name="Mahmud O."/>
            <person name="Louha S."/>
            <person name="Chalopin D."/>
            <person name="Bennetzen J.L."/>
            <person name="Mauricio R."/>
        </authorList>
    </citation>
    <scope>NUCLEOTIDE SEQUENCE [LARGE SCALE GENOMIC DNA]</scope>
    <source>
        <strain evidence="1">NE01/NJP1002.9</strain>
        <tissue evidence="1">Muscle</tissue>
    </source>
</reference>
<dbReference type="Proteomes" id="UP000250572">
    <property type="component" value="Unassembled WGS sequence"/>
</dbReference>
<gene>
    <name evidence="1" type="ORF">CCH79_00001221</name>
</gene>
<proteinExistence type="predicted"/>
<sequence>MGGSLTSNTVTTTVAVEVTNGTAKGASFTTITSVSVHGEKTNRRLICSRTSDLIIDLLHLIRIRADLDNIDQGVDREVLVPLMKDSLSLYLDQDIKANGVESGTKICESASVSTRRVNNYGTQRKKVHRAERLTMC</sequence>
<dbReference type="EMBL" id="NHOQ01001156">
    <property type="protein sequence ID" value="PWA26537.1"/>
    <property type="molecule type" value="Genomic_DNA"/>
</dbReference>
<organism evidence="1 2">
    <name type="scientific">Gambusia affinis</name>
    <name type="common">Western mosquitofish</name>
    <name type="synonym">Heterandria affinis</name>
    <dbReference type="NCBI Taxonomy" id="33528"/>
    <lineage>
        <taxon>Eukaryota</taxon>
        <taxon>Metazoa</taxon>
        <taxon>Chordata</taxon>
        <taxon>Craniata</taxon>
        <taxon>Vertebrata</taxon>
        <taxon>Euteleostomi</taxon>
        <taxon>Actinopterygii</taxon>
        <taxon>Neopterygii</taxon>
        <taxon>Teleostei</taxon>
        <taxon>Neoteleostei</taxon>
        <taxon>Acanthomorphata</taxon>
        <taxon>Ovalentaria</taxon>
        <taxon>Atherinomorphae</taxon>
        <taxon>Cyprinodontiformes</taxon>
        <taxon>Poeciliidae</taxon>
        <taxon>Poeciliinae</taxon>
        <taxon>Gambusia</taxon>
    </lineage>
</organism>
<feature type="non-terminal residue" evidence="1">
    <location>
        <position position="136"/>
    </location>
</feature>
<dbReference type="AlphaFoldDB" id="A0A315VT71"/>
<name>A0A315VT71_GAMAF</name>
<comment type="caution">
    <text evidence="1">The sequence shown here is derived from an EMBL/GenBank/DDBJ whole genome shotgun (WGS) entry which is preliminary data.</text>
</comment>